<accession>A0AAV7RPE3</accession>
<name>A0AAV7RPE3_PLEWA</name>
<evidence type="ECO:0000313" key="1">
    <source>
        <dbReference type="EMBL" id="KAJ1153370.1"/>
    </source>
</evidence>
<dbReference type="EMBL" id="JANPWB010000009">
    <property type="protein sequence ID" value="KAJ1153370.1"/>
    <property type="molecule type" value="Genomic_DNA"/>
</dbReference>
<sequence length="88" mass="9837">MELQGWRPGVTEHAWFTLHAGIASIIPLDAAVGGYWDMVWLKVPKLPPQKTIMDILSAHPVSVDHTGMFDRVSQAIQDSKTPMEAQRE</sequence>
<gene>
    <name evidence="1" type="ORF">NDU88_006131</name>
</gene>
<keyword evidence="2" id="KW-1185">Reference proteome</keyword>
<comment type="caution">
    <text evidence="1">The sequence shown here is derived from an EMBL/GenBank/DDBJ whole genome shotgun (WGS) entry which is preliminary data.</text>
</comment>
<organism evidence="1 2">
    <name type="scientific">Pleurodeles waltl</name>
    <name type="common">Iberian ribbed newt</name>
    <dbReference type="NCBI Taxonomy" id="8319"/>
    <lineage>
        <taxon>Eukaryota</taxon>
        <taxon>Metazoa</taxon>
        <taxon>Chordata</taxon>
        <taxon>Craniata</taxon>
        <taxon>Vertebrata</taxon>
        <taxon>Euteleostomi</taxon>
        <taxon>Amphibia</taxon>
        <taxon>Batrachia</taxon>
        <taxon>Caudata</taxon>
        <taxon>Salamandroidea</taxon>
        <taxon>Salamandridae</taxon>
        <taxon>Pleurodelinae</taxon>
        <taxon>Pleurodeles</taxon>
    </lineage>
</organism>
<reference evidence="1" key="1">
    <citation type="journal article" date="2022" name="bioRxiv">
        <title>Sequencing and chromosome-scale assembly of the giantPleurodeles waltlgenome.</title>
        <authorList>
            <person name="Brown T."/>
            <person name="Elewa A."/>
            <person name="Iarovenko S."/>
            <person name="Subramanian E."/>
            <person name="Araus A.J."/>
            <person name="Petzold A."/>
            <person name="Susuki M."/>
            <person name="Suzuki K.-i.T."/>
            <person name="Hayashi T."/>
            <person name="Toyoda A."/>
            <person name="Oliveira C."/>
            <person name="Osipova E."/>
            <person name="Leigh N.D."/>
            <person name="Simon A."/>
            <person name="Yun M.H."/>
        </authorList>
    </citation>
    <scope>NUCLEOTIDE SEQUENCE</scope>
    <source>
        <strain evidence="1">20211129_DDA</strain>
        <tissue evidence="1">Liver</tissue>
    </source>
</reference>
<evidence type="ECO:0000313" key="2">
    <source>
        <dbReference type="Proteomes" id="UP001066276"/>
    </source>
</evidence>
<protein>
    <submittedName>
        <fullName evidence="1">Uncharacterized protein</fullName>
    </submittedName>
</protein>
<proteinExistence type="predicted"/>
<dbReference type="AlphaFoldDB" id="A0AAV7RPE3"/>
<dbReference type="Proteomes" id="UP001066276">
    <property type="component" value="Chromosome 5"/>
</dbReference>